<protein>
    <submittedName>
        <fullName evidence="2">Uncharacterized protein</fullName>
    </submittedName>
</protein>
<evidence type="ECO:0000313" key="3">
    <source>
        <dbReference type="Proteomes" id="UP001189429"/>
    </source>
</evidence>
<reference evidence="2" key="1">
    <citation type="submission" date="2023-10" db="EMBL/GenBank/DDBJ databases">
        <authorList>
            <person name="Chen Y."/>
            <person name="Shah S."/>
            <person name="Dougan E. K."/>
            <person name="Thang M."/>
            <person name="Chan C."/>
        </authorList>
    </citation>
    <scope>NUCLEOTIDE SEQUENCE [LARGE SCALE GENOMIC DNA]</scope>
</reference>
<feature type="region of interest" description="Disordered" evidence="1">
    <location>
        <begin position="89"/>
        <end position="292"/>
    </location>
</feature>
<organism evidence="2 3">
    <name type="scientific">Prorocentrum cordatum</name>
    <dbReference type="NCBI Taxonomy" id="2364126"/>
    <lineage>
        <taxon>Eukaryota</taxon>
        <taxon>Sar</taxon>
        <taxon>Alveolata</taxon>
        <taxon>Dinophyceae</taxon>
        <taxon>Prorocentrales</taxon>
        <taxon>Prorocentraceae</taxon>
        <taxon>Prorocentrum</taxon>
    </lineage>
</organism>
<sequence>MADVAMQPGIAKLEFAMGAHGLVWATGTTTVERVSCQARLLGVRPGWSISMINGVAANDSATCWHELLKCKKSGQKYNVYFTKDEASIRADQQKAEAERAKKMKDLEESRRQEETAKKIREDADKKRADELAAKKQEYWDKRPKTPPRTPERAARPPRRRTRAARRPRPTRPSPRRRRPRAPAARAPRRRRTRTLTARVFSATFIASFASPCPSPSRHRGRGPSPRAPSRAPSKLWPSRRSSCSCPRTRSSTWRRRPGSWRTSSRTGTAGEADPGPSAPVRTPRRLRPRSARRCSPWRATCRTDAASAVGAGCAGGRDGIDLIAFEAREALQGARNLAAKLLGEEPQEPPAPPPLNEPQGLALIAGQTDEVSQVLKEAAEVAAMALELQKKQEEKKKKSRSRSRKRRRKRSTSSSSSSGKKKKKKKD</sequence>
<feature type="compositionally biased region" description="Basic residues" evidence="1">
    <location>
        <begin position="155"/>
        <end position="193"/>
    </location>
</feature>
<feature type="compositionally biased region" description="Basic and acidic residues" evidence="1">
    <location>
        <begin position="89"/>
        <end position="154"/>
    </location>
</feature>
<name>A0ABN9YJ07_9DINO</name>
<accession>A0ABN9YJ07</accession>
<feature type="compositionally biased region" description="Low complexity" evidence="1">
    <location>
        <begin position="259"/>
        <end position="268"/>
    </location>
</feature>
<feature type="region of interest" description="Disordered" evidence="1">
    <location>
        <begin position="339"/>
        <end position="361"/>
    </location>
</feature>
<keyword evidence="3" id="KW-1185">Reference proteome</keyword>
<evidence type="ECO:0000313" key="2">
    <source>
        <dbReference type="EMBL" id="CAK0911782.1"/>
    </source>
</evidence>
<dbReference type="EMBL" id="CAUYUJ010022640">
    <property type="protein sequence ID" value="CAK0911782.1"/>
    <property type="molecule type" value="Genomic_DNA"/>
</dbReference>
<comment type="caution">
    <text evidence="2">The sequence shown here is derived from an EMBL/GenBank/DDBJ whole genome shotgun (WGS) entry which is preliminary data.</text>
</comment>
<feature type="compositionally biased region" description="Basic residues" evidence="1">
    <location>
        <begin position="397"/>
        <end position="411"/>
    </location>
</feature>
<evidence type="ECO:0000256" key="1">
    <source>
        <dbReference type="SAM" id="MobiDB-lite"/>
    </source>
</evidence>
<feature type="compositionally biased region" description="Low complexity" evidence="1">
    <location>
        <begin position="222"/>
        <end position="251"/>
    </location>
</feature>
<feature type="compositionally biased region" description="Basic residues" evidence="1">
    <location>
        <begin position="282"/>
        <end position="292"/>
    </location>
</feature>
<feature type="region of interest" description="Disordered" evidence="1">
    <location>
        <begin position="389"/>
        <end position="427"/>
    </location>
</feature>
<proteinExistence type="predicted"/>
<dbReference type="Proteomes" id="UP001189429">
    <property type="component" value="Unassembled WGS sequence"/>
</dbReference>
<gene>
    <name evidence="2" type="ORF">PCOR1329_LOCUS85546</name>
</gene>